<dbReference type="Proteomes" id="UP000558488">
    <property type="component" value="Unassembled WGS sequence"/>
</dbReference>
<protein>
    <submittedName>
        <fullName evidence="1">Uncharacterized protein</fullName>
    </submittedName>
</protein>
<evidence type="ECO:0000313" key="2">
    <source>
        <dbReference type="Proteomes" id="UP000558488"/>
    </source>
</evidence>
<comment type="caution">
    <text evidence="1">The sequence shown here is derived from an EMBL/GenBank/DDBJ whole genome shotgun (WGS) entry which is preliminary data.</text>
</comment>
<name>A0A7J7YN65_PIPKU</name>
<evidence type="ECO:0000313" key="1">
    <source>
        <dbReference type="EMBL" id="KAF6363106.1"/>
    </source>
</evidence>
<accession>A0A7J7YN65</accession>
<sequence length="121" mass="13460">MLTVRIYADTVIKEPTVYSIRKDDLCVKITHALTKLIAISALGGTDRADFIGGDLCSPRGPHALKSLHLVSCSPTTVLKFYVLNQGHFVFILYWTSQIMQLGMDKILLGMNEKQIISHGKK</sequence>
<dbReference type="EMBL" id="JACAGB010000005">
    <property type="protein sequence ID" value="KAF6363106.1"/>
    <property type="molecule type" value="Genomic_DNA"/>
</dbReference>
<reference evidence="1 2" key="1">
    <citation type="journal article" date="2020" name="Nature">
        <title>Six reference-quality genomes reveal evolution of bat adaptations.</title>
        <authorList>
            <person name="Jebb D."/>
            <person name="Huang Z."/>
            <person name="Pippel M."/>
            <person name="Hughes G.M."/>
            <person name="Lavrichenko K."/>
            <person name="Devanna P."/>
            <person name="Winkler S."/>
            <person name="Jermiin L.S."/>
            <person name="Skirmuntt E.C."/>
            <person name="Katzourakis A."/>
            <person name="Burkitt-Gray L."/>
            <person name="Ray D.A."/>
            <person name="Sullivan K.A.M."/>
            <person name="Roscito J.G."/>
            <person name="Kirilenko B.M."/>
            <person name="Davalos L.M."/>
            <person name="Corthals A.P."/>
            <person name="Power M.L."/>
            <person name="Jones G."/>
            <person name="Ransome R.D."/>
            <person name="Dechmann D.K.N."/>
            <person name="Locatelli A.G."/>
            <person name="Puechmaille S.J."/>
            <person name="Fedrigo O."/>
            <person name="Jarvis E.D."/>
            <person name="Hiller M."/>
            <person name="Vernes S.C."/>
            <person name="Myers E.W."/>
            <person name="Teeling E.C."/>
        </authorList>
    </citation>
    <scope>NUCLEOTIDE SEQUENCE [LARGE SCALE GENOMIC DNA]</scope>
    <source>
        <strain evidence="1">MPipKuh1</strain>
        <tissue evidence="1">Flight muscle</tissue>
    </source>
</reference>
<organism evidence="1 2">
    <name type="scientific">Pipistrellus kuhlii</name>
    <name type="common">Kuhl's pipistrelle</name>
    <dbReference type="NCBI Taxonomy" id="59472"/>
    <lineage>
        <taxon>Eukaryota</taxon>
        <taxon>Metazoa</taxon>
        <taxon>Chordata</taxon>
        <taxon>Craniata</taxon>
        <taxon>Vertebrata</taxon>
        <taxon>Euteleostomi</taxon>
        <taxon>Mammalia</taxon>
        <taxon>Eutheria</taxon>
        <taxon>Laurasiatheria</taxon>
        <taxon>Chiroptera</taxon>
        <taxon>Yangochiroptera</taxon>
        <taxon>Vespertilionidae</taxon>
        <taxon>Pipistrellus</taxon>
    </lineage>
</organism>
<dbReference type="AlphaFoldDB" id="A0A7J7YN65"/>
<keyword evidence="2" id="KW-1185">Reference proteome</keyword>
<gene>
    <name evidence="1" type="ORF">mPipKuh1_010103</name>
</gene>
<proteinExistence type="predicted"/>